<evidence type="ECO:0000256" key="1">
    <source>
        <dbReference type="ARBA" id="ARBA00004429"/>
    </source>
</evidence>
<protein>
    <recommendedName>
        <fullName evidence="8">CN hydrolase domain-containing protein</fullName>
    </recommendedName>
</protein>
<keyword evidence="6 7" id="KW-0472">Membrane</keyword>
<evidence type="ECO:0000256" key="3">
    <source>
        <dbReference type="ARBA" id="ARBA00022519"/>
    </source>
</evidence>
<dbReference type="GO" id="GO:0022857">
    <property type="term" value="F:transmembrane transporter activity"/>
    <property type="evidence" value="ECO:0007669"/>
    <property type="project" value="TreeGrafter"/>
</dbReference>
<keyword evidence="4 7" id="KW-0812">Transmembrane</keyword>
<name>X1JHR6_9ZZZZ</name>
<dbReference type="EMBL" id="BARU01036795">
    <property type="protein sequence ID" value="GAH81035.1"/>
    <property type="molecule type" value="Genomic_DNA"/>
</dbReference>
<feature type="transmembrane region" description="Helical" evidence="7">
    <location>
        <begin position="190"/>
        <end position="223"/>
    </location>
</feature>
<reference evidence="9" key="1">
    <citation type="journal article" date="2014" name="Front. Microbiol.">
        <title>High frequency of phylogenetically diverse reductive dehalogenase-homologous genes in deep subseafloor sedimentary metagenomes.</title>
        <authorList>
            <person name="Kawai M."/>
            <person name="Futagami T."/>
            <person name="Toyoda A."/>
            <person name="Takaki Y."/>
            <person name="Nishi S."/>
            <person name="Hori S."/>
            <person name="Arai W."/>
            <person name="Tsubouchi T."/>
            <person name="Morono Y."/>
            <person name="Uchiyama I."/>
            <person name="Ito T."/>
            <person name="Fujiyama A."/>
            <person name="Inagaki F."/>
            <person name="Takami H."/>
        </authorList>
    </citation>
    <scope>NUCLEOTIDE SEQUENCE</scope>
    <source>
        <strain evidence="9">Expedition CK06-06</strain>
    </source>
</reference>
<gene>
    <name evidence="9" type="ORF">S03H2_57404</name>
</gene>
<feature type="transmembrane region" description="Helical" evidence="7">
    <location>
        <begin position="108"/>
        <end position="134"/>
    </location>
</feature>
<evidence type="ECO:0000256" key="4">
    <source>
        <dbReference type="ARBA" id="ARBA00022692"/>
    </source>
</evidence>
<feature type="transmembrane region" description="Helical" evidence="7">
    <location>
        <begin position="146"/>
        <end position="169"/>
    </location>
</feature>
<evidence type="ECO:0000256" key="5">
    <source>
        <dbReference type="ARBA" id="ARBA00022989"/>
    </source>
</evidence>
<keyword evidence="3" id="KW-0997">Cell inner membrane</keyword>
<dbReference type="SUPFAM" id="SSF56317">
    <property type="entry name" value="Carbon-nitrogen hydrolase"/>
    <property type="match status" value="1"/>
</dbReference>
<keyword evidence="5 7" id="KW-1133">Transmembrane helix</keyword>
<dbReference type="PANTHER" id="PTHR33362:SF7">
    <property type="entry name" value="SLL1103 PROTEIN"/>
    <property type="match status" value="1"/>
</dbReference>
<accession>X1JHR6</accession>
<dbReference type="PANTHER" id="PTHR33362">
    <property type="entry name" value="SIALIC ACID TRAP TRANSPORTER PERMEASE PROTEIN SIAT-RELATED"/>
    <property type="match status" value="1"/>
</dbReference>
<feature type="domain" description="CN hydrolase" evidence="8">
    <location>
        <begin position="3"/>
        <end position="232"/>
    </location>
</feature>
<sequence length="232" mass="25274">MKVKICAAQMNIVSLGVKENLEKAELLTRRAGEEDCDIICFPEDFLTGSLGNKENLKYAQEIPGDFTEKFCKLAKEYGLYIVMGTMIERDGENNMGIEQITLLMMGSLVVLLVLGVPMVFVLGGIAIGAAFFLWGPEAGLMLFTHTIWGVMGKFILAAVPMFIFMGIILQRSGVADDLYEMIYRWMGPVRGGLAMGTVLICTAFAAMVGISGAATVSMGVIALPSMLKRKYD</sequence>
<comment type="subcellular location">
    <subcellularLocation>
        <location evidence="1">Cell inner membrane</location>
        <topology evidence="1">Multi-pass membrane protein</topology>
    </subcellularLocation>
</comment>
<dbReference type="AlphaFoldDB" id="X1JHR6"/>
<dbReference type="PROSITE" id="PS50263">
    <property type="entry name" value="CN_HYDROLASE"/>
    <property type="match status" value="1"/>
</dbReference>
<organism evidence="9">
    <name type="scientific">marine sediment metagenome</name>
    <dbReference type="NCBI Taxonomy" id="412755"/>
    <lineage>
        <taxon>unclassified sequences</taxon>
        <taxon>metagenomes</taxon>
        <taxon>ecological metagenomes</taxon>
    </lineage>
</organism>
<evidence type="ECO:0000313" key="9">
    <source>
        <dbReference type="EMBL" id="GAH81035.1"/>
    </source>
</evidence>
<evidence type="ECO:0000256" key="6">
    <source>
        <dbReference type="ARBA" id="ARBA00023136"/>
    </source>
</evidence>
<comment type="caution">
    <text evidence="9">The sequence shown here is derived from an EMBL/GenBank/DDBJ whole genome shotgun (WGS) entry which is preliminary data.</text>
</comment>
<dbReference type="Pfam" id="PF00795">
    <property type="entry name" value="CN_hydrolase"/>
    <property type="match status" value="1"/>
</dbReference>
<evidence type="ECO:0000256" key="2">
    <source>
        <dbReference type="ARBA" id="ARBA00022475"/>
    </source>
</evidence>
<dbReference type="CDD" id="cd07197">
    <property type="entry name" value="nitrilase"/>
    <property type="match status" value="1"/>
</dbReference>
<dbReference type="InterPro" id="IPR003010">
    <property type="entry name" value="C-N_Hydrolase"/>
</dbReference>
<proteinExistence type="predicted"/>
<feature type="non-terminal residue" evidence="9">
    <location>
        <position position="232"/>
    </location>
</feature>
<evidence type="ECO:0000259" key="8">
    <source>
        <dbReference type="PROSITE" id="PS50263"/>
    </source>
</evidence>
<evidence type="ECO:0000256" key="7">
    <source>
        <dbReference type="SAM" id="Phobius"/>
    </source>
</evidence>
<dbReference type="InterPro" id="IPR036526">
    <property type="entry name" value="C-N_Hydrolase_sf"/>
</dbReference>
<dbReference type="Gene3D" id="3.60.110.10">
    <property type="entry name" value="Carbon-nitrogen hydrolase"/>
    <property type="match status" value="1"/>
</dbReference>
<dbReference type="Pfam" id="PF06808">
    <property type="entry name" value="DctM"/>
    <property type="match status" value="1"/>
</dbReference>
<keyword evidence="2" id="KW-1003">Cell membrane</keyword>
<dbReference type="InterPro" id="IPR010656">
    <property type="entry name" value="DctM"/>
</dbReference>
<dbReference type="InterPro" id="IPR004681">
    <property type="entry name" value="TRAP_DctM"/>
</dbReference>
<dbReference type="GO" id="GO:0005886">
    <property type="term" value="C:plasma membrane"/>
    <property type="evidence" value="ECO:0007669"/>
    <property type="project" value="UniProtKB-SubCell"/>
</dbReference>